<feature type="transmembrane region" description="Helical" evidence="1">
    <location>
        <begin position="384"/>
        <end position="404"/>
    </location>
</feature>
<feature type="transmembrane region" description="Helical" evidence="1">
    <location>
        <begin position="332"/>
        <end position="349"/>
    </location>
</feature>
<proteinExistence type="predicted"/>
<feature type="transmembrane region" description="Helical" evidence="1">
    <location>
        <begin position="291"/>
        <end position="311"/>
    </location>
</feature>
<keyword evidence="2" id="KW-0732">Signal</keyword>
<comment type="caution">
    <text evidence="3">The sequence shown here is derived from an EMBL/GenBank/DDBJ whole genome shotgun (WGS) entry which is preliminary data.</text>
</comment>
<dbReference type="Proteomes" id="UP000005824">
    <property type="component" value="Unassembled WGS sequence"/>
</dbReference>
<feature type="transmembrane region" description="Helical" evidence="1">
    <location>
        <begin position="217"/>
        <end position="235"/>
    </location>
</feature>
<dbReference type="STRING" id="497964.CfE428DRAFT_1782"/>
<dbReference type="eggNOG" id="COG1055">
    <property type="taxonomic scope" value="Bacteria"/>
</dbReference>
<feature type="transmembrane region" description="Helical" evidence="1">
    <location>
        <begin position="355"/>
        <end position="372"/>
    </location>
</feature>
<keyword evidence="1" id="KW-0812">Transmembrane</keyword>
<evidence type="ECO:0000313" key="4">
    <source>
        <dbReference type="Proteomes" id="UP000005824"/>
    </source>
</evidence>
<reference evidence="3 4" key="1">
    <citation type="journal article" date="2011" name="J. Bacteriol.">
        <title>Genome sequence of Chthoniobacter flavus Ellin428, an aerobic heterotrophic soil bacterium.</title>
        <authorList>
            <person name="Kant R."/>
            <person name="van Passel M.W."/>
            <person name="Palva A."/>
            <person name="Lucas S."/>
            <person name="Lapidus A."/>
            <person name="Glavina Del Rio T."/>
            <person name="Dalin E."/>
            <person name="Tice H."/>
            <person name="Bruce D."/>
            <person name="Goodwin L."/>
            <person name="Pitluck S."/>
            <person name="Larimer F.W."/>
            <person name="Land M.L."/>
            <person name="Hauser L."/>
            <person name="Sangwan P."/>
            <person name="de Vos W.M."/>
            <person name="Janssen P.H."/>
            <person name="Smidt H."/>
        </authorList>
    </citation>
    <scope>NUCLEOTIDE SEQUENCE [LARGE SCALE GENOMIC DNA]</scope>
    <source>
        <strain evidence="3 4">Ellin428</strain>
    </source>
</reference>
<sequence length="507" mass="54363" precursor="true">MRPPSSRVAGLCRPGVLIALLLGSTAYGRAADTAGGEVFPRPLASYHDGALGVGAKLLDRIHQDPFNLLATVLFLGAIIHTFLASRFMAVSHRYQRDLEALGDAQGDAATREAHDRLRDQFRFRAQLFHFMGEIEAVFGIWAVPLGIALAVFKGWPVMVDYFARTSYAEPVFVVVVMAIAASRPVLTLAEACLARVAALGGSTPAAWWLSILTVGPLLGSFITEPAAMTICALLLRRRFYELKPDPVLQYATLGLLFVNISVGGTLTHFAAPPVVMVARTWGWDLSYLFTHFGWKAIIGIVGANAAHFVILRGRFRRLSTGTWPETTAPIPVPAPITLVHLLFIAWTVLTSHYPPLVVLGFLFFLAFVEATERHQSPIQLRGPLLVGFFLAALVLHGGGQQWWIAPVLGSLDRWPLMIGATALTAVNDNAAITYLASLVPDFSEVLRYAVVAGAVVGGGLTVIANAPNPAGQSILQAQFGDGGISPLKLFLGALAPTVIVGLALALL</sequence>
<dbReference type="Pfam" id="PF07399">
    <property type="entry name" value="Na_H_antiport_3"/>
    <property type="match status" value="1"/>
</dbReference>
<evidence type="ECO:0000313" key="3">
    <source>
        <dbReference type="EMBL" id="EDY20585.1"/>
    </source>
</evidence>
<protein>
    <recommendedName>
        <fullName evidence="5">Na+/H+ antiporter</fullName>
    </recommendedName>
</protein>
<feature type="transmembrane region" description="Helical" evidence="1">
    <location>
        <begin position="136"/>
        <end position="155"/>
    </location>
</feature>
<feature type="transmembrane region" description="Helical" evidence="1">
    <location>
        <begin position="448"/>
        <end position="467"/>
    </location>
</feature>
<feature type="transmembrane region" description="Helical" evidence="1">
    <location>
        <begin position="247"/>
        <end position="271"/>
    </location>
</feature>
<feature type="chain" id="PRO_5002800306" description="Na+/H+ antiporter" evidence="2">
    <location>
        <begin position="31"/>
        <end position="507"/>
    </location>
</feature>
<evidence type="ECO:0000256" key="1">
    <source>
        <dbReference type="SAM" id="Phobius"/>
    </source>
</evidence>
<organism evidence="3 4">
    <name type="scientific">Chthoniobacter flavus Ellin428</name>
    <dbReference type="NCBI Taxonomy" id="497964"/>
    <lineage>
        <taxon>Bacteria</taxon>
        <taxon>Pseudomonadati</taxon>
        <taxon>Verrucomicrobiota</taxon>
        <taxon>Spartobacteria</taxon>
        <taxon>Chthoniobacterales</taxon>
        <taxon>Chthoniobacteraceae</taxon>
        <taxon>Chthoniobacter</taxon>
    </lineage>
</organism>
<accession>B4CYP4</accession>
<feature type="transmembrane region" description="Helical" evidence="1">
    <location>
        <begin position="487"/>
        <end position="506"/>
    </location>
</feature>
<feature type="transmembrane region" description="Helical" evidence="1">
    <location>
        <begin position="416"/>
        <end position="436"/>
    </location>
</feature>
<keyword evidence="4" id="KW-1185">Reference proteome</keyword>
<evidence type="ECO:0008006" key="5">
    <source>
        <dbReference type="Google" id="ProtNLM"/>
    </source>
</evidence>
<dbReference type="AlphaFoldDB" id="B4CYP4"/>
<dbReference type="InterPro" id="IPR009978">
    <property type="entry name" value="Na_H_antiport_3"/>
</dbReference>
<keyword evidence="1" id="KW-0472">Membrane</keyword>
<keyword evidence="1" id="KW-1133">Transmembrane helix</keyword>
<dbReference type="EMBL" id="ABVL01000004">
    <property type="protein sequence ID" value="EDY20585.1"/>
    <property type="molecule type" value="Genomic_DNA"/>
</dbReference>
<feature type="transmembrane region" description="Helical" evidence="1">
    <location>
        <begin position="66"/>
        <end position="89"/>
    </location>
</feature>
<name>B4CYP4_9BACT</name>
<feature type="signal peptide" evidence="2">
    <location>
        <begin position="1"/>
        <end position="30"/>
    </location>
</feature>
<evidence type="ECO:0000256" key="2">
    <source>
        <dbReference type="SAM" id="SignalP"/>
    </source>
</evidence>
<dbReference type="InParanoid" id="B4CYP4"/>
<gene>
    <name evidence="3" type="ORF">CfE428DRAFT_1782</name>
</gene>